<comment type="caution">
    <text evidence="1">The sequence shown here is derived from an EMBL/GenBank/DDBJ whole genome shotgun (WGS) entry which is preliminary data.</text>
</comment>
<proteinExistence type="predicted"/>
<reference evidence="1 2" key="1">
    <citation type="submission" date="2018-01" db="EMBL/GenBank/DDBJ databases">
        <title>Cryobacterium sp. nov., from glaciers in China.</title>
        <authorList>
            <person name="Liu Q."/>
            <person name="Xin Y.-H."/>
        </authorList>
    </citation>
    <scope>NUCLEOTIDE SEQUENCE [LARGE SCALE GENOMIC DNA]</scope>
    <source>
        <strain evidence="1 2">TMN-42</strain>
    </source>
</reference>
<keyword evidence="2" id="KW-1185">Reference proteome</keyword>
<dbReference type="EMBL" id="PPXD01000026">
    <property type="protein sequence ID" value="POH62477.1"/>
    <property type="molecule type" value="Genomic_DNA"/>
</dbReference>
<protein>
    <submittedName>
        <fullName evidence="1">Uncharacterized protein</fullName>
    </submittedName>
</protein>
<evidence type="ECO:0000313" key="2">
    <source>
        <dbReference type="Proteomes" id="UP000237340"/>
    </source>
</evidence>
<gene>
    <name evidence="1" type="ORF">C3B61_16630</name>
</gene>
<dbReference type="Proteomes" id="UP000237340">
    <property type="component" value="Unassembled WGS sequence"/>
</dbReference>
<dbReference type="RefSeq" id="WP_103461631.1">
    <property type="nucleotide sequence ID" value="NZ_PPXD01000026.1"/>
</dbReference>
<sequence length="96" mass="9806">MPSYRVIMSIGALQPGVRPEAVLPAAAGAAAELTTVEASDLAVVAGSARATVRFTADDGTAALAIGDHVVAKTGQVAAPVSWLVTERVKGRWLPVR</sequence>
<organism evidence="1 2">
    <name type="scientific">Cryobacterium zongtaii</name>
    <dbReference type="NCBI Taxonomy" id="1259217"/>
    <lineage>
        <taxon>Bacteria</taxon>
        <taxon>Bacillati</taxon>
        <taxon>Actinomycetota</taxon>
        <taxon>Actinomycetes</taxon>
        <taxon>Micrococcales</taxon>
        <taxon>Microbacteriaceae</taxon>
        <taxon>Cryobacterium</taxon>
    </lineage>
</organism>
<name>A0A2S3ZAA8_9MICO</name>
<accession>A0A2S3ZAA8</accession>
<dbReference type="AlphaFoldDB" id="A0A2S3ZAA8"/>
<evidence type="ECO:0000313" key="1">
    <source>
        <dbReference type="EMBL" id="POH62477.1"/>
    </source>
</evidence>